<dbReference type="InterPro" id="IPR046371">
    <property type="entry name" value="Bcl-2_BH1-3"/>
</dbReference>
<dbReference type="Gene3D" id="1.10.437.10">
    <property type="entry name" value="Blc2-like"/>
    <property type="match status" value="1"/>
</dbReference>
<feature type="region of interest" description="Disordered" evidence="7">
    <location>
        <begin position="592"/>
        <end position="614"/>
    </location>
</feature>
<feature type="compositionally biased region" description="Basic and acidic residues" evidence="7">
    <location>
        <begin position="62"/>
        <end position="77"/>
    </location>
</feature>
<feature type="compositionally biased region" description="Polar residues" evidence="7">
    <location>
        <begin position="829"/>
        <end position="867"/>
    </location>
</feature>
<comment type="similarity">
    <text evidence="3">Belongs to the Bcl-2 family.</text>
</comment>
<feature type="compositionally biased region" description="Polar residues" evidence="7">
    <location>
        <begin position="1"/>
        <end position="12"/>
    </location>
</feature>
<dbReference type="SUPFAM" id="SSF56854">
    <property type="entry name" value="Bcl-2 inhibitors of programmed cell death"/>
    <property type="match status" value="1"/>
</dbReference>
<evidence type="ECO:0000256" key="8">
    <source>
        <dbReference type="SAM" id="Phobius"/>
    </source>
</evidence>
<feature type="region of interest" description="Disordered" evidence="7">
    <location>
        <begin position="829"/>
        <end position="907"/>
    </location>
</feature>
<feature type="region of interest" description="Disordered" evidence="7">
    <location>
        <begin position="321"/>
        <end position="444"/>
    </location>
</feature>
<evidence type="ECO:0000256" key="5">
    <source>
        <dbReference type="ARBA" id="ARBA00023128"/>
    </source>
</evidence>
<feature type="compositionally biased region" description="Basic and acidic residues" evidence="7">
    <location>
        <begin position="186"/>
        <end position="200"/>
    </location>
</feature>
<feature type="compositionally biased region" description="Basic and acidic residues" evidence="7">
    <location>
        <begin position="100"/>
        <end position="123"/>
    </location>
</feature>
<feature type="compositionally biased region" description="Basic residues" evidence="7">
    <location>
        <begin position="371"/>
        <end position="392"/>
    </location>
</feature>
<feature type="compositionally biased region" description="Low complexity" evidence="7">
    <location>
        <begin position="793"/>
        <end position="804"/>
    </location>
</feature>
<comment type="subcellular location">
    <subcellularLocation>
        <location evidence="2">Membrane</location>
    </subcellularLocation>
    <subcellularLocation>
        <location evidence="1">Mitochondrion</location>
    </subcellularLocation>
</comment>
<reference evidence="10 11" key="1">
    <citation type="submission" date="2024-02" db="EMBL/GenBank/DDBJ databases">
        <title>Chromosome-scale genome assembly of the rough periwinkle Littorina saxatilis.</title>
        <authorList>
            <person name="De Jode A."/>
            <person name="Faria R."/>
            <person name="Formenti G."/>
            <person name="Sims Y."/>
            <person name="Smith T.P."/>
            <person name="Tracey A."/>
            <person name="Wood J.M.D."/>
            <person name="Zagrodzka Z.B."/>
            <person name="Johannesson K."/>
            <person name="Butlin R.K."/>
            <person name="Leder E.H."/>
        </authorList>
    </citation>
    <scope>NUCLEOTIDE SEQUENCE [LARGE SCALE GENOMIC DNA]</scope>
    <source>
        <strain evidence="10">Snail1</strain>
        <tissue evidence="10">Muscle</tissue>
    </source>
</reference>
<feature type="compositionally biased region" description="Low complexity" evidence="7">
    <location>
        <begin position="210"/>
        <end position="231"/>
    </location>
</feature>
<keyword evidence="5" id="KW-0496">Mitochondrion</keyword>
<dbReference type="PANTHER" id="PTHR15758">
    <property type="entry name" value="BCL-2-LIKE PROTEIN 13"/>
    <property type="match status" value="1"/>
</dbReference>
<dbReference type="GO" id="GO:0005739">
    <property type="term" value="C:mitochondrion"/>
    <property type="evidence" value="ECO:0007669"/>
    <property type="project" value="UniProtKB-SubCell"/>
</dbReference>
<feature type="compositionally biased region" description="Basic and acidic residues" evidence="7">
    <location>
        <begin position="360"/>
        <end position="370"/>
    </location>
</feature>
<dbReference type="InterPro" id="IPR036834">
    <property type="entry name" value="Bcl-2-like_sf"/>
</dbReference>
<feature type="compositionally biased region" description="Polar residues" evidence="7">
    <location>
        <begin position="326"/>
        <end position="337"/>
    </location>
</feature>
<evidence type="ECO:0000313" key="10">
    <source>
        <dbReference type="EMBL" id="KAK7108496.1"/>
    </source>
</evidence>
<feature type="compositionally biased region" description="Basic and acidic residues" evidence="7">
    <location>
        <begin position="890"/>
        <end position="902"/>
    </location>
</feature>
<feature type="compositionally biased region" description="Polar residues" evidence="7">
    <location>
        <begin position="240"/>
        <end position="254"/>
    </location>
</feature>
<evidence type="ECO:0000256" key="3">
    <source>
        <dbReference type="ARBA" id="ARBA00009458"/>
    </source>
</evidence>
<feature type="compositionally biased region" description="Gly residues" evidence="7">
    <location>
        <begin position="599"/>
        <end position="610"/>
    </location>
</feature>
<accession>A0AAN9GHQ8</accession>
<dbReference type="PROSITE" id="PS01259">
    <property type="entry name" value="BH3"/>
    <property type="match status" value="1"/>
</dbReference>
<dbReference type="PROSITE" id="PS50062">
    <property type="entry name" value="BCL2_FAMILY"/>
    <property type="match status" value="1"/>
</dbReference>
<evidence type="ECO:0000256" key="1">
    <source>
        <dbReference type="ARBA" id="ARBA00004173"/>
    </source>
</evidence>
<keyword evidence="8" id="KW-1133">Transmembrane helix</keyword>
<organism evidence="10 11">
    <name type="scientific">Littorina saxatilis</name>
    <dbReference type="NCBI Taxonomy" id="31220"/>
    <lineage>
        <taxon>Eukaryota</taxon>
        <taxon>Metazoa</taxon>
        <taxon>Spiralia</taxon>
        <taxon>Lophotrochozoa</taxon>
        <taxon>Mollusca</taxon>
        <taxon>Gastropoda</taxon>
        <taxon>Caenogastropoda</taxon>
        <taxon>Littorinimorpha</taxon>
        <taxon>Littorinoidea</taxon>
        <taxon>Littorinidae</taxon>
        <taxon>Littorina</taxon>
    </lineage>
</organism>
<dbReference type="Pfam" id="PF00452">
    <property type="entry name" value="Bcl-2"/>
    <property type="match status" value="1"/>
</dbReference>
<dbReference type="GO" id="GO:0042981">
    <property type="term" value="P:regulation of apoptotic process"/>
    <property type="evidence" value="ECO:0007669"/>
    <property type="project" value="InterPro"/>
</dbReference>
<evidence type="ECO:0000259" key="9">
    <source>
        <dbReference type="Pfam" id="PF00452"/>
    </source>
</evidence>
<keyword evidence="6 8" id="KW-0472">Membrane</keyword>
<comment type="caution">
    <text evidence="10">The sequence shown here is derived from an EMBL/GenBank/DDBJ whole genome shotgun (WGS) entry which is preliminary data.</text>
</comment>
<dbReference type="InterPro" id="IPR002475">
    <property type="entry name" value="Bcl2-like"/>
</dbReference>
<feature type="transmembrane region" description="Helical" evidence="8">
    <location>
        <begin position="926"/>
        <end position="947"/>
    </location>
</feature>
<keyword evidence="11" id="KW-1185">Reference proteome</keyword>
<sequence>MTSPAETATADNGTPPHASKPHIGHIPQSDSGICLTPQGQGDALSPQLEKEASVIAACSSQFKKETDVDTTGEEKSDVQYPQESEDVIARTTSQGHNKASLHEDQKDDGQNKASLHEDQKDDGTGLFHGKSCASLPVKGKNDEGSSTAQAESEQWSFTVDKEPAVSISDRQNQSDLHPASHGLSSQKEDETQVKDNHEEVPFMPRLVTEGPSSSSPSLNSSSSSLRQGSNSPTKHLRVGSNASGDSRSLSSNPQDHPKLARSPRHGAMSPDDFAHQTKCLVLHFLHETTSEQHLLHLSQTSLSTTSESEPRFRSYAETLRRRWQENRSQSSPTSPHIQQWPKPLAKTKGSRSSPNLKDANFFKDVPEVKNTRARRLKGKFSRPTKSSRRSPKPPRQSPVQLLRRESLVRSVSQTTDNSEHGPDDSDADDELDSSFDSSHQGSTTSLSFRNRLAHYHQQRLPTVHSESESLGDSSLITADEGALSDTEVGKASPILSLDMINVEQRAVTPIAQYARVNQYLVQMNEESNASFQIGTDTADTTLDLDEVDSPPFHRLSHPDQAFINSGRLVPPDHTEEGAVSGGFEPDDTFYEQQEETEGACGGVEPGGQSGGRADRTKLKLDLTDANDAAVVIDAVHMLQEAIEEEMTSFDSEFEEAIHILQSDPSSHATGLSPSHSFNSETAEAARILARIGDEVQQRYFDHLDRAVGRFMLDNCAGLFTYENFRDAALMALDKDQNGWKQVALLLLYSQHVALQMAQTGRRGLHRIVDYTVQLLADTYADFIIRQGGWTGISSSQEHSSTPSSPDYTGPVHIPFSTHLNATITTMDDITQGSRSSSAPDLSGVLQSSTPNDTLDSSDLTITGNSPASLIGSAEGEATATGSEVGSPDSIIKESEGEQKGEEGEGVGGAVGNVVSTVGSAVFNSGLLARAAVSVGVLAVGAAFALSLSRG</sequence>
<dbReference type="GO" id="GO:0006915">
    <property type="term" value="P:apoptotic process"/>
    <property type="evidence" value="ECO:0007669"/>
    <property type="project" value="UniProtKB-KW"/>
</dbReference>
<dbReference type="GO" id="GO:0016020">
    <property type="term" value="C:membrane"/>
    <property type="evidence" value="ECO:0007669"/>
    <property type="project" value="UniProtKB-SubCell"/>
</dbReference>
<dbReference type="AlphaFoldDB" id="A0AAN9GHQ8"/>
<dbReference type="EMBL" id="JBAMIC010000004">
    <property type="protein sequence ID" value="KAK7108496.1"/>
    <property type="molecule type" value="Genomic_DNA"/>
</dbReference>
<protein>
    <recommendedName>
        <fullName evidence="9">Bcl-2 Bcl-2 homology region 1-3 domain-containing protein</fullName>
    </recommendedName>
</protein>
<dbReference type="Proteomes" id="UP001374579">
    <property type="component" value="Unassembled WGS sequence"/>
</dbReference>
<proteinExistence type="inferred from homology"/>
<dbReference type="InterPro" id="IPR020728">
    <property type="entry name" value="Bcl2_BH3_motif_CS"/>
</dbReference>
<keyword evidence="4" id="KW-0053">Apoptosis</keyword>
<evidence type="ECO:0000313" key="11">
    <source>
        <dbReference type="Proteomes" id="UP001374579"/>
    </source>
</evidence>
<dbReference type="PANTHER" id="PTHR15758:SF2">
    <property type="entry name" value="BCL-2-LIKE PROTEIN 13"/>
    <property type="match status" value="1"/>
</dbReference>
<feature type="domain" description="Bcl-2 Bcl-2 homology region 1-3" evidence="9">
    <location>
        <begin position="688"/>
        <end position="789"/>
    </location>
</feature>
<evidence type="ECO:0000256" key="2">
    <source>
        <dbReference type="ARBA" id="ARBA00004370"/>
    </source>
</evidence>
<evidence type="ECO:0000256" key="7">
    <source>
        <dbReference type="SAM" id="MobiDB-lite"/>
    </source>
</evidence>
<keyword evidence="8" id="KW-0812">Transmembrane</keyword>
<evidence type="ECO:0000256" key="6">
    <source>
        <dbReference type="ARBA" id="ARBA00023136"/>
    </source>
</evidence>
<dbReference type="InterPro" id="IPR042398">
    <property type="entry name" value="BCL2L13"/>
</dbReference>
<name>A0AAN9GHQ8_9CAEN</name>
<feature type="compositionally biased region" description="Polar residues" evidence="7">
    <location>
        <begin position="144"/>
        <end position="157"/>
    </location>
</feature>
<evidence type="ECO:0000256" key="4">
    <source>
        <dbReference type="ARBA" id="ARBA00022703"/>
    </source>
</evidence>
<gene>
    <name evidence="10" type="ORF">V1264_016231</name>
</gene>
<feature type="compositionally biased region" description="Acidic residues" evidence="7">
    <location>
        <begin position="424"/>
        <end position="433"/>
    </location>
</feature>
<feature type="region of interest" description="Disordered" evidence="7">
    <location>
        <begin position="792"/>
        <end position="812"/>
    </location>
</feature>
<feature type="region of interest" description="Disordered" evidence="7">
    <location>
        <begin position="1"/>
        <end position="271"/>
    </location>
</feature>